<comment type="caution">
    <text evidence="3">The sequence shown here is derived from an EMBL/GenBank/DDBJ whole genome shotgun (WGS) entry which is preliminary data.</text>
</comment>
<dbReference type="GO" id="GO:0003824">
    <property type="term" value="F:catalytic activity"/>
    <property type="evidence" value="ECO:0007669"/>
    <property type="project" value="UniProtKB-ARBA"/>
</dbReference>
<dbReference type="SUPFAM" id="SSF53474">
    <property type="entry name" value="alpha/beta-Hydrolases"/>
    <property type="match status" value="1"/>
</dbReference>
<organism evidence="3 4">
    <name type="scientific">Planosporangium flavigriseum</name>
    <dbReference type="NCBI Taxonomy" id="373681"/>
    <lineage>
        <taxon>Bacteria</taxon>
        <taxon>Bacillati</taxon>
        <taxon>Actinomycetota</taxon>
        <taxon>Actinomycetes</taxon>
        <taxon>Micromonosporales</taxon>
        <taxon>Micromonosporaceae</taxon>
        <taxon>Planosporangium</taxon>
    </lineage>
</organism>
<dbReference type="Pfam" id="PF00561">
    <property type="entry name" value="Abhydrolase_1"/>
    <property type="match status" value="1"/>
</dbReference>
<accession>A0A8J3PKP4</accession>
<name>A0A8J3PKP4_9ACTN</name>
<feature type="region of interest" description="Disordered" evidence="1">
    <location>
        <begin position="1"/>
        <end position="36"/>
    </location>
</feature>
<evidence type="ECO:0000313" key="3">
    <source>
        <dbReference type="EMBL" id="GIG72364.1"/>
    </source>
</evidence>
<gene>
    <name evidence="3" type="ORF">Pfl04_07680</name>
</gene>
<dbReference type="InterPro" id="IPR029058">
    <property type="entry name" value="AB_hydrolase_fold"/>
</dbReference>
<reference evidence="3" key="1">
    <citation type="submission" date="2021-01" db="EMBL/GenBank/DDBJ databases">
        <title>Whole genome shotgun sequence of Planosporangium flavigriseum NBRC 105377.</title>
        <authorList>
            <person name="Komaki H."/>
            <person name="Tamura T."/>
        </authorList>
    </citation>
    <scope>NUCLEOTIDE SEQUENCE</scope>
    <source>
        <strain evidence="3">NBRC 105377</strain>
    </source>
</reference>
<dbReference type="PANTHER" id="PTHR43433">
    <property type="entry name" value="HYDROLASE, ALPHA/BETA FOLD FAMILY PROTEIN"/>
    <property type="match status" value="1"/>
</dbReference>
<dbReference type="Gene3D" id="3.40.50.1820">
    <property type="entry name" value="alpha/beta hydrolase"/>
    <property type="match status" value="1"/>
</dbReference>
<evidence type="ECO:0000256" key="1">
    <source>
        <dbReference type="SAM" id="MobiDB-lite"/>
    </source>
</evidence>
<sequence length="300" mass="32270">MDFRWPPPPDGRPDRYRPPVNRGPHTGRPTLPTPPTELVATPHGVELECLTTGSGHPVTVFAHGLAGGIAETRPLGSGVRGRRVFFQFRGHGRSAAPPGHWTYLDLARDLRAIADLHGATRALGVSLGAGALCRLLADNPNRFEKAVFFLPAVLDQPRQRTAAARLTELLAAVEAGDAAGVAEVISLEAPAQVRNTPAGWAYLRQRLEQLMRDGLAQALAELPDQVALPDRRALGEVTASALVLACRGDDLHPVEVAEELAAALPRATLHVYDRPGVLWTERADLRERIAAFLNGQGLDD</sequence>
<dbReference type="RefSeq" id="WP_168072855.1">
    <property type="nucleotide sequence ID" value="NZ_BAAAQJ010000008.1"/>
</dbReference>
<keyword evidence="4" id="KW-1185">Reference proteome</keyword>
<dbReference type="PANTHER" id="PTHR43433:SF5">
    <property type="entry name" value="AB HYDROLASE-1 DOMAIN-CONTAINING PROTEIN"/>
    <property type="match status" value="1"/>
</dbReference>
<feature type="compositionally biased region" description="Pro residues" evidence="1">
    <location>
        <begin position="1"/>
        <end position="10"/>
    </location>
</feature>
<protein>
    <recommendedName>
        <fullName evidence="2">AB hydrolase-1 domain-containing protein</fullName>
    </recommendedName>
</protein>
<dbReference type="EMBL" id="BONU01000003">
    <property type="protein sequence ID" value="GIG72364.1"/>
    <property type="molecule type" value="Genomic_DNA"/>
</dbReference>
<evidence type="ECO:0000259" key="2">
    <source>
        <dbReference type="Pfam" id="PF00561"/>
    </source>
</evidence>
<evidence type="ECO:0000313" key="4">
    <source>
        <dbReference type="Proteomes" id="UP000653674"/>
    </source>
</evidence>
<dbReference type="InterPro" id="IPR000073">
    <property type="entry name" value="AB_hydrolase_1"/>
</dbReference>
<feature type="domain" description="AB hydrolase-1" evidence="2">
    <location>
        <begin position="60"/>
        <end position="271"/>
    </location>
</feature>
<dbReference type="Proteomes" id="UP000653674">
    <property type="component" value="Unassembled WGS sequence"/>
</dbReference>
<dbReference type="InterPro" id="IPR050471">
    <property type="entry name" value="AB_hydrolase"/>
</dbReference>
<dbReference type="AlphaFoldDB" id="A0A8J3PKP4"/>
<proteinExistence type="predicted"/>